<dbReference type="GO" id="GO:0004497">
    <property type="term" value="F:monooxygenase activity"/>
    <property type="evidence" value="ECO:0007669"/>
    <property type="project" value="UniProtKB-KW"/>
</dbReference>
<dbReference type="InterPro" id="IPR036396">
    <property type="entry name" value="Cyt_P450_sf"/>
</dbReference>
<keyword evidence="7" id="KW-0408">Iron</keyword>
<evidence type="ECO:0000256" key="7">
    <source>
        <dbReference type="ARBA" id="ARBA00023004"/>
    </source>
</evidence>
<protein>
    <submittedName>
        <fullName evidence="9">Cytochrome P450</fullName>
    </submittedName>
</protein>
<evidence type="ECO:0000256" key="1">
    <source>
        <dbReference type="ARBA" id="ARBA00001971"/>
    </source>
</evidence>
<dbReference type="AlphaFoldDB" id="A0AAN8W9Y1"/>
<dbReference type="InterPro" id="IPR001128">
    <property type="entry name" value="Cyt_P450"/>
</dbReference>
<keyword evidence="6" id="KW-0560">Oxidoreductase</keyword>
<organism evidence="9 10">
    <name type="scientific">Dillenia turbinata</name>
    <dbReference type="NCBI Taxonomy" id="194707"/>
    <lineage>
        <taxon>Eukaryota</taxon>
        <taxon>Viridiplantae</taxon>
        <taxon>Streptophyta</taxon>
        <taxon>Embryophyta</taxon>
        <taxon>Tracheophyta</taxon>
        <taxon>Spermatophyta</taxon>
        <taxon>Magnoliopsida</taxon>
        <taxon>eudicotyledons</taxon>
        <taxon>Gunneridae</taxon>
        <taxon>Pentapetalae</taxon>
        <taxon>Dilleniales</taxon>
        <taxon>Dilleniaceae</taxon>
        <taxon>Dillenia</taxon>
    </lineage>
</organism>
<evidence type="ECO:0000256" key="6">
    <source>
        <dbReference type="ARBA" id="ARBA00023002"/>
    </source>
</evidence>
<keyword evidence="8" id="KW-0503">Monooxygenase</keyword>
<dbReference type="PANTHER" id="PTHR47948:SF3">
    <property type="entry name" value="OS02G0467000 PROTEIN"/>
    <property type="match status" value="1"/>
</dbReference>
<comment type="similarity">
    <text evidence="3">Belongs to the cytochrome P450 family.</text>
</comment>
<proteinExistence type="inferred from homology"/>
<keyword evidence="10" id="KW-1185">Reference proteome</keyword>
<accession>A0AAN8W9Y1</accession>
<dbReference type="Proteomes" id="UP001370490">
    <property type="component" value="Unassembled WGS sequence"/>
</dbReference>
<dbReference type="GO" id="GO:0016705">
    <property type="term" value="F:oxidoreductase activity, acting on paired donors, with incorporation or reduction of molecular oxygen"/>
    <property type="evidence" value="ECO:0007669"/>
    <property type="project" value="InterPro"/>
</dbReference>
<evidence type="ECO:0000256" key="5">
    <source>
        <dbReference type="ARBA" id="ARBA00022723"/>
    </source>
</evidence>
<dbReference type="GO" id="GO:0005506">
    <property type="term" value="F:iron ion binding"/>
    <property type="evidence" value="ECO:0007669"/>
    <property type="project" value="InterPro"/>
</dbReference>
<reference evidence="9 10" key="1">
    <citation type="submission" date="2023-12" db="EMBL/GenBank/DDBJ databases">
        <title>A high-quality genome assembly for Dillenia turbinata (Dilleniales).</title>
        <authorList>
            <person name="Chanderbali A."/>
        </authorList>
    </citation>
    <scope>NUCLEOTIDE SEQUENCE [LARGE SCALE GENOMIC DNA]</scope>
    <source>
        <strain evidence="9">LSX21</strain>
        <tissue evidence="9">Leaf</tissue>
    </source>
</reference>
<dbReference type="PANTHER" id="PTHR47948">
    <property type="entry name" value="TRANS-CINNAMATE 4-MONOOXYGENASE"/>
    <property type="match status" value="1"/>
</dbReference>
<keyword evidence="4" id="KW-0349">Heme</keyword>
<dbReference type="Gene3D" id="1.10.630.10">
    <property type="entry name" value="Cytochrome P450"/>
    <property type="match status" value="1"/>
</dbReference>
<name>A0AAN8W9Y1_9MAGN</name>
<evidence type="ECO:0000313" key="10">
    <source>
        <dbReference type="Proteomes" id="UP001370490"/>
    </source>
</evidence>
<comment type="caution">
    <text evidence="9">The sequence shown here is derived from an EMBL/GenBank/DDBJ whole genome shotgun (WGS) entry which is preliminary data.</text>
</comment>
<evidence type="ECO:0000256" key="3">
    <source>
        <dbReference type="ARBA" id="ARBA00010617"/>
    </source>
</evidence>
<evidence type="ECO:0000256" key="4">
    <source>
        <dbReference type="ARBA" id="ARBA00022617"/>
    </source>
</evidence>
<sequence length="148" mass="17924">MWEEEMDLVVTDLMNDKRVRSGGIVIRKSLQLMLYNIMHRMMFDTKFESMEEPLFKERSRLAQGFEYNYADFVPLLRPFLRGYLNKCRDLQSWWLVFFNNNYVEKRRKIMAENGEKHKINCTIDHMIDSQLKVERTEANVPYIVEIIM</sequence>
<evidence type="ECO:0000313" key="9">
    <source>
        <dbReference type="EMBL" id="KAK6944661.1"/>
    </source>
</evidence>
<evidence type="ECO:0000256" key="8">
    <source>
        <dbReference type="ARBA" id="ARBA00023033"/>
    </source>
</evidence>
<dbReference type="GO" id="GO:0016020">
    <property type="term" value="C:membrane"/>
    <property type="evidence" value="ECO:0007669"/>
    <property type="project" value="UniProtKB-SubCell"/>
</dbReference>
<dbReference type="SUPFAM" id="SSF48264">
    <property type="entry name" value="Cytochrome P450"/>
    <property type="match status" value="1"/>
</dbReference>
<comment type="subcellular location">
    <subcellularLocation>
        <location evidence="2">Membrane</location>
    </subcellularLocation>
</comment>
<comment type="cofactor">
    <cofactor evidence="1">
        <name>heme</name>
        <dbReference type="ChEBI" id="CHEBI:30413"/>
    </cofactor>
</comment>
<gene>
    <name evidence="9" type="ORF">RJ641_025763</name>
</gene>
<keyword evidence="5" id="KW-0479">Metal-binding</keyword>
<evidence type="ECO:0000256" key="2">
    <source>
        <dbReference type="ARBA" id="ARBA00004370"/>
    </source>
</evidence>
<dbReference type="GO" id="GO:0020037">
    <property type="term" value="F:heme binding"/>
    <property type="evidence" value="ECO:0007669"/>
    <property type="project" value="InterPro"/>
</dbReference>
<dbReference type="Pfam" id="PF00067">
    <property type="entry name" value="p450"/>
    <property type="match status" value="1"/>
</dbReference>
<dbReference type="EMBL" id="JBAMMX010000003">
    <property type="protein sequence ID" value="KAK6944661.1"/>
    <property type="molecule type" value="Genomic_DNA"/>
</dbReference>